<keyword evidence="3" id="KW-1185">Reference proteome</keyword>
<reference evidence="2 3" key="1">
    <citation type="submission" date="2020-03" db="EMBL/GenBank/DDBJ databases">
        <title>Genomic Encyclopedia of Type Strains, Phase IV (KMG-IV): sequencing the most valuable type-strain genomes for metagenomic binning, comparative biology and taxonomic classification.</title>
        <authorList>
            <person name="Goeker M."/>
        </authorList>
    </citation>
    <scope>NUCLEOTIDE SEQUENCE [LARGE SCALE GENOMIC DNA]</scope>
    <source>
        <strain evidence="2 3">DSM 4733</strain>
    </source>
</reference>
<evidence type="ECO:0000313" key="2">
    <source>
        <dbReference type="EMBL" id="NIJ66656.1"/>
    </source>
</evidence>
<feature type="region of interest" description="Disordered" evidence="1">
    <location>
        <begin position="50"/>
        <end position="69"/>
    </location>
</feature>
<dbReference type="Proteomes" id="UP000564677">
    <property type="component" value="Unassembled WGS sequence"/>
</dbReference>
<evidence type="ECO:0000313" key="3">
    <source>
        <dbReference type="Proteomes" id="UP000564677"/>
    </source>
</evidence>
<organism evidence="2 3">
    <name type="scientific">Sphingomonas leidyi</name>
    <dbReference type="NCBI Taxonomy" id="68569"/>
    <lineage>
        <taxon>Bacteria</taxon>
        <taxon>Pseudomonadati</taxon>
        <taxon>Pseudomonadota</taxon>
        <taxon>Alphaproteobacteria</taxon>
        <taxon>Sphingomonadales</taxon>
        <taxon>Sphingomonadaceae</taxon>
        <taxon>Sphingomonas</taxon>
    </lineage>
</organism>
<proteinExistence type="predicted"/>
<comment type="caution">
    <text evidence="2">The sequence shown here is derived from an EMBL/GenBank/DDBJ whole genome shotgun (WGS) entry which is preliminary data.</text>
</comment>
<dbReference type="Pfam" id="PF11162">
    <property type="entry name" value="DUF2946"/>
    <property type="match status" value="1"/>
</dbReference>
<protein>
    <recommendedName>
        <fullName evidence="4">DUF2946 domain-containing protein</fullName>
    </recommendedName>
</protein>
<sequence length="130" mass="13696">MRETRPRRGGDRAATRWALLCALLFAFVWQGAVVQTHNHFDRGVALETARPGASGAGKATDRQAPADSPASCPICREVANIGAVLLPAPVALAAPAPVAFRAAPVRLPSLSFFEPPRTARSRAPPPPLQA</sequence>
<name>A0A7X5ZWZ5_9SPHN</name>
<accession>A0A7X5ZWZ5</accession>
<evidence type="ECO:0000256" key="1">
    <source>
        <dbReference type="SAM" id="MobiDB-lite"/>
    </source>
</evidence>
<evidence type="ECO:0008006" key="4">
    <source>
        <dbReference type="Google" id="ProtNLM"/>
    </source>
</evidence>
<gene>
    <name evidence="2" type="ORF">FHR20_003632</name>
</gene>
<dbReference type="AlphaFoldDB" id="A0A7X5ZWZ5"/>
<dbReference type="EMBL" id="JAASQV010000004">
    <property type="protein sequence ID" value="NIJ66656.1"/>
    <property type="molecule type" value="Genomic_DNA"/>
</dbReference>
<dbReference type="InterPro" id="IPR021333">
    <property type="entry name" value="DUF2946"/>
</dbReference>